<dbReference type="InterPro" id="IPR013762">
    <property type="entry name" value="Integrase-like_cat_sf"/>
</dbReference>
<feature type="active site" description="O-(3'-phospho-DNA)-tyrosine intermediate" evidence="5">
    <location>
        <position position="257"/>
    </location>
</feature>
<comment type="function">
    <text evidence="5">Site-specific tyrosine recombinase, which acts by catalyzing the cutting and rejoining of the recombining DNA molecules.</text>
</comment>
<evidence type="ECO:0000313" key="11">
    <source>
        <dbReference type="Proteomes" id="UP001571980"/>
    </source>
</evidence>
<dbReference type="CDD" id="cd01193">
    <property type="entry name" value="INT_IntI_C"/>
    <property type="match status" value="1"/>
</dbReference>
<feature type="active site" evidence="5">
    <location>
        <position position="222"/>
    </location>
</feature>
<evidence type="ECO:0000256" key="5">
    <source>
        <dbReference type="HAMAP-Rule" id="MF_02055"/>
    </source>
</evidence>
<dbReference type="AlphaFoldDB" id="A0A127BC34"/>
<feature type="active site" evidence="5">
    <location>
        <position position="248"/>
    </location>
</feature>
<dbReference type="Proteomes" id="UP001571980">
    <property type="component" value="Unassembled WGS sequence"/>
</dbReference>
<dbReference type="GO" id="GO:0009037">
    <property type="term" value="F:tyrosine-based site-specific recombinase activity"/>
    <property type="evidence" value="ECO:0007669"/>
    <property type="project" value="UniProtKB-UniRule"/>
</dbReference>
<accession>A0A127BC34</accession>
<dbReference type="SUPFAM" id="SSF56349">
    <property type="entry name" value="DNA breaking-rejoining enzymes"/>
    <property type="match status" value="1"/>
</dbReference>
<dbReference type="PROSITE" id="PS51898">
    <property type="entry name" value="TYR_RECOMBINASE"/>
    <property type="match status" value="1"/>
</dbReference>
<reference evidence="8 10" key="2">
    <citation type="journal article" date="2016" name="Int. J. Syst. Evol. Microbiol.">
        <title>Pyrococcus kukulkanii sp. nov., a hyperthermophilic, piezophilic archaeon isolated from a deep-sea hydrothermal vent.</title>
        <authorList>
            <person name="Callac N."/>
            <person name="Oger P."/>
            <person name="Lesongeur F."/>
            <person name="Rattray J.E."/>
            <person name="Vannier P."/>
            <person name="Michoud G."/>
            <person name="Beauverger M."/>
            <person name="Gayet N."/>
            <person name="Rouxel O."/>
            <person name="Jebbar M."/>
            <person name="Godfroy A."/>
        </authorList>
    </citation>
    <scope>NUCLEOTIDE SEQUENCE [LARGE SCALE GENOMIC DNA]</scope>
    <source>
        <strain evidence="8 10">NCB100</strain>
    </source>
</reference>
<dbReference type="Pfam" id="PF00589">
    <property type="entry name" value="Phage_integrase"/>
    <property type="match status" value="1"/>
</dbReference>
<gene>
    <name evidence="5 9" type="primary">xerA</name>
    <name evidence="9" type="ORF">P8X34_03240</name>
    <name evidence="8" type="ORF">TQ32_07610</name>
</gene>
<evidence type="ECO:0000259" key="7">
    <source>
        <dbReference type="PROSITE" id="PS51900"/>
    </source>
</evidence>
<keyword evidence="11" id="KW-1185">Reference proteome</keyword>
<dbReference type="KEGG" id="pyc:TQ32_07610"/>
<feature type="active site" evidence="5">
    <location>
        <position position="156"/>
    </location>
</feature>
<dbReference type="Gene3D" id="1.10.150.130">
    <property type="match status" value="1"/>
</dbReference>
<dbReference type="OrthoDB" id="142231at2157"/>
<dbReference type="GO" id="GO:0006313">
    <property type="term" value="P:DNA transposition"/>
    <property type="evidence" value="ECO:0007669"/>
    <property type="project" value="UniProtKB-UniRule"/>
</dbReference>
<dbReference type="InterPro" id="IPR010998">
    <property type="entry name" value="Integrase_recombinase_N"/>
</dbReference>
<proteinExistence type="inferred from homology"/>
<comment type="subcellular location">
    <subcellularLocation>
        <location evidence="5">Cytoplasm</location>
    </subcellularLocation>
</comment>
<evidence type="ECO:0000313" key="10">
    <source>
        <dbReference type="Proteomes" id="UP000070587"/>
    </source>
</evidence>
<dbReference type="GO" id="GO:0005737">
    <property type="term" value="C:cytoplasm"/>
    <property type="evidence" value="ECO:0007669"/>
    <property type="project" value="UniProtKB-SubCell"/>
</dbReference>
<evidence type="ECO:0000256" key="1">
    <source>
        <dbReference type="ARBA" id="ARBA00022490"/>
    </source>
</evidence>
<keyword evidence="1 5" id="KW-0963">Cytoplasm</keyword>
<name>A0A127BC34_9EURY</name>
<dbReference type="PROSITE" id="PS51900">
    <property type="entry name" value="CB"/>
    <property type="match status" value="1"/>
</dbReference>
<dbReference type="InterPro" id="IPR002104">
    <property type="entry name" value="Integrase_catalytic"/>
</dbReference>
<protein>
    <recommendedName>
        <fullName evidence="5">Tyrosine recombinase XerA</fullName>
    </recommendedName>
</protein>
<evidence type="ECO:0000256" key="2">
    <source>
        <dbReference type="ARBA" id="ARBA00022908"/>
    </source>
</evidence>
<reference evidence="10" key="1">
    <citation type="submission" date="2015-02" db="EMBL/GenBank/DDBJ databases">
        <title>Pyrococcus kukulkanii sp. nov., a novel hyperthermophilic archaeon isolated from a deep-sea hydrothermal vent at the Guaymas Basin.</title>
        <authorList>
            <person name="Oger P.M."/>
            <person name="Callac N."/>
            <person name="Jebbar M."/>
            <person name="Godfroy A."/>
        </authorList>
    </citation>
    <scope>NUCLEOTIDE SEQUENCE [LARGE SCALE GENOMIC DNA]</scope>
    <source>
        <strain evidence="10">NCB100</strain>
    </source>
</reference>
<dbReference type="PANTHER" id="PTHR30349:SF41">
    <property type="entry name" value="INTEGRASE_RECOMBINASE PROTEIN MJ0367-RELATED"/>
    <property type="match status" value="1"/>
</dbReference>
<reference evidence="9 11" key="3">
    <citation type="submission" date="2023-03" db="EMBL/GenBank/DDBJ databases">
        <title>Speciation in Pyrococcus: adaptation to high temperature as a mechanism.</title>
        <authorList>
            <person name="Gu J."/>
        </authorList>
    </citation>
    <scope>NUCLEOTIDE SEQUENCE [LARGE SCALE GENOMIC DNA]</scope>
    <source>
        <strain evidence="9 11">LMOA34</strain>
    </source>
</reference>
<dbReference type="Proteomes" id="UP000070587">
    <property type="component" value="Chromosome"/>
</dbReference>
<dbReference type="Gene3D" id="1.10.443.10">
    <property type="entry name" value="Intergrase catalytic core"/>
    <property type="match status" value="1"/>
</dbReference>
<evidence type="ECO:0000313" key="9">
    <source>
        <dbReference type="EMBL" id="MFA4803763.1"/>
    </source>
</evidence>
<feature type="domain" description="Tyr recombinase" evidence="6">
    <location>
        <begin position="96"/>
        <end position="270"/>
    </location>
</feature>
<dbReference type="InterPro" id="IPR050090">
    <property type="entry name" value="Tyrosine_recombinase_XerCD"/>
</dbReference>
<dbReference type="PANTHER" id="PTHR30349">
    <property type="entry name" value="PHAGE INTEGRASE-RELATED"/>
    <property type="match status" value="1"/>
</dbReference>
<dbReference type="PATRIC" id="fig|1609559.3.peg.1592"/>
<evidence type="ECO:0000256" key="3">
    <source>
        <dbReference type="ARBA" id="ARBA00023125"/>
    </source>
</evidence>
<organism evidence="8 10">
    <name type="scientific">Pyrococcus kukulkanii</name>
    <dbReference type="NCBI Taxonomy" id="1609559"/>
    <lineage>
        <taxon>Archaea</taxon>
        <taxon>Methanobacteriati</taxon>
        <taxon>Methanobacteriota</taxon>
        <taxon>Thermococci</taxon>
        <taxon>Thermococcales</taxon>
        <taxon>Thermococcaceae</taxon>
        <taxon>Pyrococcus</taxon>
    </lineage>
</organism>
<dbReference type="GO" id="GO:0003677">
    <property type="term" value="F:DNA binding"/>
    <property type="evidence" value="ECO:0007669"/>
    <property type="project" value="UniProtKB-UniRule"/>
</dbReference>
<feature type="active site" evidence="5">
    <location>
        <position position="131"/>
    </location>
</feature>
<feature type="domain" description="Core-binding (CB)" evidence="7">
    <location>
        <begin position="3"/>
        <end position="80"/>
    </location>
</feature>
<evidence type="ECO:0000259" key="6">
    <source>
        <dbReference type="PROSITE" id="PS51898"/>
    </source>
</evidence>
<feature type="active site" evidence="5">
    <location>
        <position position="225"/>
    </location>
</feature>
<dbReference type="InterPro" id="IPR011010">
    <property type="entry name" value="DNA_brk_join_enz"/>
</dbReference>
<dbReference type="STRING" id="1609559.TQ32_07610"/>
<dbReference type="EMBL" id="JARRIG010000001">
    <property type="protein sequence ID" value="MFA4803763.1"/>
    <property type="molecule type" value="Genomic_DNA"/>
</dbReference>
<evidence type="ECO:0000313" key="8">
    <source>
        <dbReference type="EMBL" id="AMM54359.1"/>
    </source>
</evidence>
<keyword evidence="4 5" id="KW-0233">DNA recombination</keyword>
<dbReference type="HAMAP" id="MF_02055">
    <property type="entry name" value="Recomb_XerA"/>
    <property type="match status" value="1"/>
</dbReference>
<keyword evidence="2 5" id="KW-0229">DNA integration</keyword>
<dbReference type="NCBIfam" id="NF040815">
    <property type="entry name" value="recomb_XerA_Arch"/>
    <property type="match status" value="1"/>
</dbReference>
<dbReference type="InterPro" id="IPR033686">
    <property type="entry name" value="XerA"/>
</dbReference>
<keyword evidence="3 5" id="KW-0238">DNA-binding</keyword>
<dbReference type="EMBL" id="CP010835">
    <property type="protein sequence ID" value="AMM54359.1"/>
    <property type="molecule type" value="Genomic_DNA"/>
</dbReference>
<comment type="similarity">
    <text evidence="5">Belongs to the 'phage' integrase family. XerA subfamily.</text>
</comment>
<evidence type="ECO:0000256" key="4">
    <source>
        <dbReference type="ARBA" id="ARBA00023172"/>
    </source>
</evidence>
<dbReference type="Pfam" id="PF02899">
    <property type="entry name" value="Phage_int_SAM_1"/>
    <property type="match status" value="1"/>
</dbReference>
<sequence length="281" mass="32855">MRERKLSDIEEFATYLELEGKSLNTIRMYTYFVSKFLEEGYSPTARDALKFLAKLRRKGYSMRSLNLVVQALKAYFRFEGLNYEAERLKNPKIPKTLPKSLTREEVRKLISVIESPRDRLMILLMYGAGLRISELCNLRKEDVDFENGLLRVRGGKGGKDRVIPLPKDLLEEIRRYINARKDDSPYLFVEKRRKKKDRLSPKTVWRIVKMYGEKAGIKLTPHQLRHSFATHMLESGVDIRIIQELLGHANLSTTQIYTKVTAKHLREAVERAKLIENLREV</sequence>
<dbReference type="InterPro" id="IPR004107">
    <property type="entry name" value="Integrase_SAM-like_N"/>
</dbReference>
<dbReference type="InterPro" id="IPR044068">
    <property type="entry name" value="CB"/>
</dbReference>